<proteinExistence type="predicted"/>
<dbReference type="EMBL" id="CM047905">
    <property type="protein sequence ID" value="KAJ0088010.1"/>
    <property type="molecule type" value="Genomic_DNA"/>
</dbReference>
<evidence type="ECO:0000313" key="1">
    <source>
        <dbReference type="EMBL" id="KAJ0088010.1"/>
    </source>
</evidence>
<dbReference type="Proteomes" id="UP001164250">
    <property type="component" value="Chromosome 9"/>
</dbReference>
<accession>A0ACC1AMS0</accession>
<protein>
    <submittedName>
        <fullName evidence="1">Uncharacterized protein</fullName>
    </submittedName>
</protein>
<sequence length="104" mass="12162">MLDSQFSQIQALQDSSNPDFVNEVITLFCNDTERIITELNKYMSQQNIDFTKLDSYAHQLKVFSRILMLKFTTLGLKVACVELCQGSERKVRIYCILWLILIYD</sequence>
<reference evidence="2" key="1">
    <citation type="journal article" date="2023" name="G3 (Bethesda)">
        <title>Genome assembly and association tests identify interacting loci associated with vigor, precocity, and sex in interspecific pistachio rootstocks.</title>
        <authorList>
            <person name="Palmer W."/>
            <person name="Jacygrad E."/>
            <person name="Sagayaradj S."/>
            <person name="Cavanaugh K."/>
            <person name="Han R."/>
            <person name="Bertier L."/>
            <person name="Beede B."/>
            <person name="Kafkas S."/>
            <person name="Golino D."/>
            <person name="Preece J."/>
            <person name="Michelmore R."/>
        </authorList>
    </citation>
    <scope>NUCLEOTIDE SEQUENCE [LARGE SCALE GENOMIC DNA]</scope>
</reference>
<name>A0ACC1AMS0_9ROSI</name>
<keyword evidence="2" id="KW-1185">Reference proteome</keyword>
<organism evidence="1 2">
    <name type="scientific">Pistacia atlantica</name>
    <dbReference type="NCBI Taxonomy" id="434234"/>
    <lineage>
        <taxon>Eukaryota</taxon>
        <taxon>Viridiplantae</taxon>
        <taxon>Streptophyta</taxon>
        <taxon>Embryophyta</taxon>
        <taxon>Tracheophyta</taxon>
        <taxon>Spermatophyta</taxon>
        <taxon>Magnoliopsida</taxon>
        <taxon>eudicotyledons</taxon>
        <taxon>Gunneridae</taxon>
        <taxon>Pentapetalae</taxon>
        <taxon>rosids</taxon>
        <taxon>malvids</taxon>
        <taxon>Sapindales</taxon>
        <taxon>Anacardiaceae</taxon>
        <taxon>Pistacia</taxon>
    </lineage>
</organism>
<evidence type="ECO:0000313" key="2">
    <source>
        <dbReference type="Proteomes" id="UP001164250"/>
    </source>
</evidence>
<comment type="caution">
    <text evidence="1">The sequence shown here is derived from an EMBL/GenBank/DDBJ whole genome shotgun (WGS) entry which is preliminary data.</text>
</comment>
<gene>
    <name evidence="1" type="ORF">Patl1_32431</name>
</gene>